<dbReference type="HOGENOM" id="CLU_3244034_0_0_5"/>
<gene>
    <name evidence="1" type="ORF">R2601_26691</name>
</gene>
<dbReference type="AlphaFoldDB" id="Q0FHR5"/>
<proteinExistence type="predicted"/>
<dbReference type="Proteomes" id="UP000006230">
    <property type="component" value="Unassembled WGS sequence"/>
</dbReference>
<dbReference type="EMBL" id="AATQ01000069">
    <property type="protein sequence ID" value="EAU43715.1"/>
    <property type="molecule type" value="Genomic_DNA"/>
</dbReference>
<organism evidence="1 2">
    <name type="scientific">Salipiger bermudensis (strain DSM 26914 / JCM 13377 / KCTC 12554 / HTCC2601)</name>
    <name type="common">Pelagibaca bermudensis</name>
    <dbReference type="NCBI Taxonomy" id="314265"/>
    <lineage>
        <taxon>Bacteria</taxon>
        <taxon>Pseudomonadati</taxon>
        <taxon>Pseudomonadota</taxon>
        <taxon>Alphaproteobacteria</taxon>
        <taxon>Rhodobacterales</taxon>
        <taxon>Roseobacteraceae</taxon>
        <taxon>Salipiger</taxon>
    </lineage>
</organism>
<reference evidence="1 2" key="1">
    <citation type="journal article" date="2010" name="J. Bacteriol.">
        <title>Genome sequences of Pelagibaca bermudensis HTCC2601T and Maritimibacter alkaliphilus HTCC2654T, the type strains of two marine Roseobacter genera.</title>
        <authorList>
            <person name="Thrash J.C."/>
            <person name="Cho J.C."/>
            <person name="Ferriera S."/>
            <person name="Johnson J."/>
            <person name="Vergin K.L."/>
            <person name="Giovannoni S.J."/>
        </authorList>
    </citation>
    <scope>NUCLEOTIDE SEQUENCE [LARGE SCALE GENOMIC DNA]</scope>
    <source>
        <strain evidence="2">DSM 26914 / JCM 13377 / KCTC 12554 / HTCC2601</strain>
    </source>
</reference>
<keyword evidence="1" id="KW-0269">Exonuclease</keyword>
<name>Q0FHR5_SALBH</name>
<comment type="caution">
    <text evidence="1">The sequence shown here is derived from an EMBL/GenBank/DDBJ whole genome shotgun (WGS) entry which is preliminary data.</text>
</comment>
<protein>
    <submittedName>
        <fullName evidence="1">Exonuclease, DNA polymerase III, epsilon subunit family protein</fullName>
    </submittedName>
</protein>
<dbReference type="STRING" id="314265.R2601_26691"/>
<evidence type="ECO:0000313" key="1">
    <source>
        <dbReference type="EMBL" id="EAU43715.1"/>
    </source>
</evidence>
<dbReference type="GO" id="GO:0004527">
    <property type="term" value="F:exonuclease activity"/>
    <property type="evidence" value="ECO:0007669"/>
    <property type="project" value="UniProtKB-KW"/>
</dbReference>
<keyword evidence="1" id="KW-0378">Hydrolase</keyword>
<keyword evidence="2" id="KW-1185">Reference proteome</keyword>
<accession>Q0FHR5</accession>
<feature type="non-terminal residue" evidence="1">
    <location>
        <position position="1"/>
    </location>
</feature>
<evidence type="ECO:0000313" key="2">
    <source>
        <dbReference type="Proteomes" id="UP000006230"/>
    </source>
</evidence>
<dbReference type="eggNOG" id="COG2176">
    <property type="taxonomic scope" value="Bacteria"/>
</dbReference>
<keyword evidence="1" id="KW-0540">Nuclease</keyword>
<sequence>GDAHATAQVLVMMLPMLQARGMTTFGDVLEETRKHGRLLEDLN</sequence>